<dbReference type="InterPro" id="IPR033767">
    <property type="entry name" value="Tail_Gp11"/>
</dbReference>
<sequence>MKIAVTVPDLGRINAINRVLDAMGQTGISSLSEIDYHVDAGSINGYIDSYSATLQTNGGKGWWFNREEFHQLNPAPDTGRVVLPNNALAVRLNRDHMNRNVKLAIRGNHLMDMQQYGFNLTALADPYTKLIGLTIIAYVDFDDLPQTAKDAIVDTCRFWYIHDKDVDQVKFNALNQQAQRSMINLQLEESSYTKRNIFQNQFNHNALANIGGFFNNN</sequence>
<dbReference type="EMBL" id="MG018929">
    <property type="protein sequence ID" value="ATW58191.1"/>
    <property type="molecule type" value="Genomic_DNA"/>
</dbReference>
<evidence type="ECO:0000313" key="2">
    <source>
        <dbReference type="Proteomes" id="UP000240374"/>
    </source>
</evidence>
<dbReference type="Pfam" id="PF17212">
    <property type="entry name" value="Tube"/>
    <property type="match status" value="1"/>
</dbReference>
<reference evidence="1" key="1">
    <citation type="submission" date="2018-04" db="EMBL/GenBank/DDBJ databases">
        <authorList>
            <person name="Djurhuus A.M."/>
            <person name="Carstens A.B."/>
            <person name="Hansen L.H."/>
        </authorList>
    </citation>
    <scope>NUCLEOTIDE SEQUENCE</scope>
</reference>
<dbReference type="Proteomes" id="UP000240374">
    <property type="component" value="Segment"/>
</dbReference>
<keyword evidence="2" id="KW-1185">Reference proteome</keyword>
<accession>A0A2H4P7Q9</accession>
<name>A0A2H4P7Q9_9CAUD</name>
<proteinExistence type="predicted"/>
<protein>
    <submittedName>
        <fullName evidence="1">Tail tubular protein A</fullName>
    </submittedName>
</protein>
<evidence type="ECO:0000313" key="1">
    <source>
        <dbReference type="EMBL" id="ATW58191.1"/>
    </source>
</evidence>
<organism evidence="1 2">
    <name type="scientific">Pseudomonas phage uligo</name>
    <dbReference type="NCBI Taxonomy" id="2048979"/>
    <lineage>
        <taxon>Viruses</taxon>
        <taxon>Duplodnaviria</taxon>
        <taxon>Heunggongvirae</taxon>
        <taxon>Uroviricota</taxon>
        <taxon>Caudoviricetes</taxon>
        <taxon>Autographivirales</taxon>
        <taxon>Autosignataviridae</taxon>
        <taxon>Colwellvirinae</taxon>
        <taxon>Uliginvirus</taxon>
        <taxon>Uliginvirus uligo</taxon>
    </lineage>
</organism>